<proteinExistence type="inferred from homology"/>
<dbReference type="InterPro" id="IPR029058">
    <property type="entry name" value="AB_hydrolase_fold"/>
</dbReference>
<dbReference type="EC" id="3.4.16.-" evidence="6"/>
<comment type="caution">
    <text evidence="7">The sequence shown here is derived from an EMBL/GenBank/DDBJ whole genome shotgun (WGS) entry which is preliminary data.</text>
</comment>
<evidence type="ECO:0000313" key="8">
    <source>
        <dbReference type="Proteomes" id="UP001176521"/>
    </source>
</evidence>
<gene>
    <name evidence="7" type="ORF">OC842_005683</name>
</gene>
<comment type="similarity">
    <text evidence="1 6">Belongs to the peptidase S10 family.</text>
</comment>
<evidence type="ECO:0000256" key="1">
    <source>
        <dbReference type="ARBA" id="ARBA00009431"/>
    </source>
</evidence>
<dbReference type="GO" id="GO:0006508">
    <property type="term" value="P:proteolysis"/>
    <property type="evidence" value="ECO:0007669"/>
    <property type="project" value="UniProtKB-KW"/>
</dbReference>
<evidence type="ECO:0000256" key="4">
    <source>
        <dbReference type="ARBA" id="ARBA00022801"/>
    </source>
</evidence>
<keyword evidence="8" id="KW-1185">Reference proteome</keyword>
<organism evidence="7 8">
    <name type="scientific">Tilletia horrida</name>
    <dbReference type="NCBI Taxonomy" id="155126"/>
    <lineage>
        <taxon>Eukaryota</taxon>
        <taxon>Fungi</taxon>
        <taxon>Dikarya</taxon>
        <taxon>Basidiomycota</taxon>
        <taxon>Ustilaginomycotina</taxon>
        <taxon>Exobasidiomycetes</taxon>
        <taxon>Tilletiales</taxon>
        <taxon>Tilletiaceae</taxon>
        <taxon>Tilletia</taxon>
    </lineage>
</organism>
<sequence>MWRLPTLLSFVGLIGLAATAALPSPTFSNPAARQYRVDSNVPGIPFQLNETYAGMIPVSKEDDSRQLFYWMHLADQPSDNIVLWFQGGPGCSGLEALFQENGPITLAFNSTTVVPNPFSWTRSSHVIYLDQPVGTGLSKGRVDARNEADVAKELIGFLENFFDIFTEFKGKSLWLAGESYGGMYVFYLADALYSRPASVNAAAGINLQGLTTIDAVLSSDMVQSELGSVGYASAHQAHLKLSDAFMTRLKAEAKQHGLLDYMDKHLTYPPKGPIPIPDVFTDPDPDYDPWSNIMTEAKAQVGPSFNIYNTKPAYSWYAYDDPLGFLPNQTRSSNNFINNVKGFKTALHADESIDWKACAEDRVFVYGNDASLPPDRTVLNRVLDKNAKTLIQHGLQDFLLIANGTKLVIQNATFGGAQGFLEAPHRPFIVDGRRAGTFHSERNVTYVEFLEAGHEIPMYDPPAALKAIQYLVGDISLDDLGK</sequence>
<evidence type="ECO:0000256" key="2">
    <source>
        <dbReference type="ARBA" id="ARBA00022645"/>
    </source>
</evidence>
<keyword evidence="5" id="KW-0325">Glycoprotein</keyword>
<keyword evidence="2 6" id="KW-0121">Carboxypeptidase</keyword>
<dbReference type="PANTHER" id="PTHR11802">
    <property type="entry name" value="SERINE PROTEASE FAMILY S10 SERINE CARBOXYPEPTIDASE"/>
    <property type="match status" value="1"/>
</dbReference>
<keyword evidence="6" id="KW-0732">Signal</keyword>
<dbReference type="Gene3D" id="3.40.50.1820">
    <property type="entry name" value="alpha/beta hydrolase"/>
    <property type="match status" value="1"/>
</dbReference>
<name>A0AAN6JIE3_9BASI</name>
<dbReference type="GO" id="GO:0004185">
    <property type="term" value="F:serine-type carboxypeptidase activity"/>
    <property type="evidence" value="ECO:0007669"/>
    <property type="project" value="UniProtKB-UniRule"/>
</dbReference>
<keyword evidence="4 6" id="KW-0378">Hydrolase</keyword>
<accession>A0AAN6JIE3</accession>
<dbReference type="SUPFAM" id="SSF53474">
    <property type="entry name" value="alpha/beta-Hydrolases"/>
    <property type="match status" value="1"/>
</dbReference>
<protein>
    <recommendedName>
        <fullName evidence="6">Carboxypeptidase</fullName>
        <ecNumber evidence="6">3.4.16.-</ecNumber>
    </recommendedName>
</protein>
<dbReference type="EMBL" id="JAPDMQ010000427">
    <property type="protein sequence ID" value="KAK0524895.1"/>
    <property type="molecule type" value="Genomic_DNA"/>
</dbReference>
<keyword evidence="3 6" id="KW-0645">Protease</keyword>
<dbReference type="PANTHER" id="PTHR11802:SF479">
    <property type="entry name" value="CARBOXYPEPTIDASE"/>
    <property type="match status" value="1"/>
</dbReference>
<dbReference type="Pfam" id="PF00450">
    <property type="entry name" value="Peptidase_S10"/>
    <property type="match status" value="1"/>
</dbReference>
<dbReference type="Proteomes" id="UP001176521">
    <property type="component" value="Unassembled WGS sequence"/>
</dbReference>
<evidence type="ECO:0000256" key="6">
    <source>
        <dbReference type="RuleBase" id="RU361156"/>
    </source>
</evidence>
<dbReference type="PROSITE" id="PS00131">
    <property type="entry name" value="CARBOXYPEPT_SER_SER"/>
    <property type="match status" value="1"/>
</dbReference>
<dbReference type="PRINTS" id="PR00724">
    <property type="entry name" value="CRBOXYPTASEC"/>
</dbReference>
<feature type="signal peptide" evidence="6">
    <location>
        <begin position="1"/>
        <end position="21"/>
    </location>
</feature>
<evidence type="ECO:0000256" key="3">
    <source>
        <dbReference type="ARBA" id="ARBA00022670"/>
    </source>
</evidence>
<evidence type="ECO:0000256" key="5">
    <source>
        <dbReference type="ARBA" id="ARBA00023180"/>
    </source>
</evidence>
<evidence type="ECO:0000313" key="7">
    <source>
        <dbReference type="EMBL" id="KAK0524895.1"/>
    </source>
</evidence>
<dbReference type="InterPro" id="IPR001563">
    <property type="entry name" value="Peptidase_S10"/>
</dbReference>
<dbReference type="AlphaFoldDB" id="A0AAN6JIE3"/>
<feature type="chain" id="PRO_5042670167" description="Carboxypeptidase" evidence="6">
    <location>
        <begin position="22"/>
        <end position="482"/>
    </location>
</feature>
<reference evidence="7" key="1">
    <citation type="journal article" date="2023" name="PhytoFront">
        <title>Draft Genome Resources of Seven Strains of Tilletia horrida, Causal Agent of Kernel Smut of Rice.</title>
        <authorList>
            <person name="Khanal S."/>
            <person name="Antony Babu S."/>
            <person name="Zhou X.G."/>
        </authorList>
    </citation>
    <scope>NUCLEOTIDE SEQUENCE</scope>
    <source>
        <strain evidence="7">TX3</strain>
    </source>
</reference>
<dbReference type="InterPro" id="IPR018202">
    <property type="entry name" value="Ser_caboxypep_ser_AS"/>
</dbReference>